<comment type="similarity">
    <text evidence="1">Belongs to the FAH family.</text>
</comment>
<dbReference type="InterPro" id="IPR011234">
    <property type="entry name" value="Fumarylacetoacetase-like_C"/>
</dbReference>
<gene>
    <name evidence="4" type="ORF">SBRCBS47491_004268</name>
</gene>
<sequence length="217" mass="23336">MDKSLEDKVSAHLGDKVDGPMTKALAGRTFSYKYTSGIGYRVSFDEEKVYFRATIPGLKALVIGKTGKNIPKDKALTHVAGYIVCNDVSARDWQRDPGKAGLAPQWCFSKGFDKWLPVGPMLVSPSVVGNAGSLQLRTLVNGEIRQDASTDDLLFGVEEIVSFCSQGTTLEAGTLILTGTPSGVAMGMKPPRYLQNGDIVEVSISGLGSVRNKMVFE</sequence>
<proteinExistence type="inferred from homology"/>
<dbReference type="EMBL" id="CAWUHC010000031">
    <property type="protein sequence ID" value="CAK7220671.1"/>
    <property type="molecule type" value="Genomic_DNA"/>
</dbReference>
<accession>A0ABP0BNH6</accession>
<reference evidence="4 5" key="1">
    <citation type="submission" date="2024-01" db="EMBL/GenBank/DDBJ databases">
        <authorList>
            <person name="Allen C."/>
            <person name="Tagirdzhanova G."/>
        </authorList>
    </citation>
    <scope>NUCLEOTIDE SEQUENCE [LARGE SCALE GENOMIC DNA]</scope>
</reference>
<dbReference type="SUPFAM" id="SSF56529">
    <property type="entry name" value="FAH"/>
    <property type="match status" value="1"/>
</dbReference>
<evidence type="ECO:0000313" key="5">
    <source>
        <dbReference type="Proteomes" id="UP001642406"/>
    </source>
</evidence>
<keyword evidence="2" id="KW-0479">Metal-binding</keyword>
<dbReference type="Proteomes" id="UP001642406">
    <property type="component" value="Unassembled WGS sequence"/>
</dbReference>
<evidence type="ECO:0000256" key="1">
    <source>
        <dbReference type="ARBA" id="ARBA00010211"/>
    </source>
</evidence>
<evidence type="ECO:0000259" key="3">
    <source>
        <dbReference type="Pfam" id="PF01557"/>
    </source>
</evidence>
<keyword evidence="5" id="KW-1185">Reference proteome</keyword>
<feature type="domain" description="Fumarylacetoacetase-like C-terminal" evidence="3">
    <location>
        <begin position="60"/>
        <end position="214"/>
    </location>
</feature>
<dbReference type="PANTHER" id="PTHR11820">
    <property type="entry name" value="ACYLPYRUVASE"/>
    <property type="match status" value="1"/>
</dbReference>
<protein>
    <recommendedName>
        <fullName evidence="3">Fumarylacetoacetase-like C-terminal domain-containing protein</fullName>
    </recommendedName>
</protein>
<dbReference type="InterPro" id="IPR036663">
    <property type="entry name" value="Fumarylacetoacetase_C_sf"/>
</dbReference>
<organism evidence="4 5">
    <name type="scientific">Sporothrix bragantina</name>
    <dbReference type="NCBI Taxonomy" id="671064"/>
    <lineage>
        <taxon>Eukaryota</taxon>
        <taxon>Fungi</taxon>
        <taxon>Dikarya</taxon>
        <taxon>Ascomycota</taxon>
        <taxon>Pezizomycotina</taxon>
        <taxon>Sordariomycetes</taxon>
        <taxon>Sordariomycetidae</taxon>
        <taxon>Ophiostomatales</taxon>
        <taxon>Ophiostomataceae</taxon>
        <taxon>Sporothrix</taxon>
    </lineage>
</organism>
<evidence type="ECO:0000256" key="2">
    <source>
        <dbReference type="ARBA" id="ARBA00022723"/>
    </source>
</evidence>
<evidence type="ECO:0000313" key="4">
    <source>
        <dbReference type="EMBL" id="CAK7220671.1"/>
    </source>
</evidence>
<dbReference type="PANTHER" id="PTHR11820:SF100">
    <property type="entry name" value="FUMARYLACETOACETATE HYDROLASE FAMILY PROTEIN (AFU_ORTHOLOGUE AFUA_4G01490)"/>
    <property type="match status" value="1"/>
</dbReference>
<dbReference type="Gene3D" id="3.90.850.10">
    <property type="entry name" value="Fumarylacetoacetase-like, C-terminal domain"/>
    <property type="match status" value="1"/>
</dbReference>
<name>A0ABP0BNH6_9PEZI</name>
<dbReference type="Pfam" id="PF01557">
    <property type="entry name" value="FAA_hydrolase"/>
    <property type="match status" value="1"/>
</dbReference>
<comment type="caution">
    <text evidence="4">The sequence shown here is derived from an EMBL/GenBank/DDBJ whole genome shotgun (WGS) entry which is preliminary data.</text>
</comment>